<evidence type="ECO:0000313" key="1">
    <source>
        <dbReference type="EMBL" id="SNR15796.1"/>
    </source>
</evidence>
<dbReference type="Proteomes" id="UP000215214">
    <property type="component" value="Chromosome TJEJU"/>
</dbReference>
<dbReference type="AlphaFoldDB" id="A0A238U9Y1"/>
<dbReference type="RefSeq" id="WP_095071839.1">
    <property type="nucleotide sequence ID" value="NZ_LT899436.1"/>
</dbReference>
<dbReference type="KEGG" id="tje:TJEJU_2094"/>
<keyword evidence="2" id="KW-1185">Reference proteome</keyword>
<reference evidence="1 2" key="1">
    <citation type="submission" date="2017-07" db="EMBL/GenBank/DDBJ databases">
        <authorList>
            <person name="Sun Z.S."/>
            <person name="Albrecht U."/>
            <person name="Echele G."/>
            <person name="Lee C.C."/>
        </authorList>
    </citation>
    <scope>NUCLEOTIDE SEQUENCE [LARGE SCALE GENOMIC DNA]</scope>
    <source>
        <strain evidence="2">type strain: KCTC 22618</strain>
    </source>
</reference>
<proteinExistence type="predicted"/>
<sequence>MIEIISNPKSVYVPIHLQPVYRVSQILLILNYNTGSSKSATISLLQTIAWAMRDEGNLKILMDYKEEKRHSLVPWCFEPALDRALILALVNQYCERLIGGKIRLTKKGKKLVELVIKDNLFKTQITSLKEIGDVSKILTEKQTWQVR</sequence>
<organism evidence="1 2">
    <name type="scientific">Tenacibaculum jejuense</name>
    <dbReference type="NCBI Taxonomy" id="584609"/>
    <lineage>
        <taxon>Bacteria</taxon>
        <taxon>Pseudomonadati</taxon>
        <taxon>Bacteroidota</taxon>
        <taxon>Flavobacteriia</taxon>
        <taxon>Flavobacteriales</taxon>
        <taxon>Flavobacteriaceae</taxon>
        <taxon>Tenacibaculum</taxon>
    </lineage>
</organism>
<dbReference type="OrthoDB" id="1266632at2"/>
<accession>A0A238U9Y1</accession>
<gene>
    <name evidence="1" type="ORF">TJEJU_2094</name>
</gene>
<dbReference type="EMBL" id="LT899436">
    <property type="protein sequence ID" value="SNR15796.1"/>
    <property type="molecule type" value="Genomic_DNA"/>
</dbReference>
<protein>
    <submittedName>
        <fullName evidence="1">Uncharacterized protein</fullName>
    </submittedName>
</protein>
<name>A0A238U9Y1_9FLAO</name>
<evidence type="ECO:0000313" key="2">
    <source>
        <dbReference type="Proteomes" id="UP000215214"/>
    </source>
</evidence>